<keyword evidence="2" id="KW-1185">Reference proteome</keyword>
<dbReference type="PANTHER" id="PTHR11439">
    <property type="entry name" value="GAG-POL-RELATED RETROTRANSPOSON"/>
    <property type="match status" value="1"/>
</dbReference>
<proteinExistence type="predicted"/>
<dbReference type="InterPro" id="IPR043502">
    <property type="entry name" value="DNA/RNA_pol_sf"/>
</dbReference>
<evidence type="ECO:0000313" key="2">
    <source>
        <dbReference type="Proteomes" id="UP001358586"/>
    </source>
</evidence>
<dbReference type="EMBL" id="JARKNE010000007">
    <property type="protein sequence ID" value="KAK5819143.1"/>
    <property type="molecule type" value="Genomic_DNA"/>
</dbReference>
<organism evidence="1 2">
    <name type="scientific">Gossypium arboreum</name>
    <name type="common">Tree cotton</name>
    <name type="synonym">Gossypium nanking</name>
    <dbReference type="NCBI Taxonomy" id="29729"/>
    <lineage>
        <taxon>Eukaryota</taxon>
        <taxon>Viridiplantae</taxon>
        <taxon>Streptophyta</taxon>
        <taxon>Embryophyta</taxon>
        <taxon>Tracheophyta</taxon>
        <taxon>Spermatophyta</taxon>
        <taxon>Magnoliopsida</taxon>
        <taxon>eudicotyledons</taxon>
        <taxon>Gunneridae</taxon>
        <taxon>Pentapetalae</taxon>
        <taxon>rosids</taxon>
        <taxon>malvids</taxon>
        <taxon>Malvales</taxon>
        <taxon>Malvaceae</taxon>
        <taxon>Malvoideae</taxon>
        <taxon>Gossypium</taxon>
    </lineage>
</organism>
<dbReference type="CDD" id="cd09272">
    <property type="entry name" value="RNase_HI_RT_Ty1"/>
    <property type="match status" value="1"/>
</dbReference>
<accession>A0ABR0PD84</accession>
<gene>
    <name evidence="1" type="ORF">PVK06_024105</name>
</gene>
<dbReference type="Proteomes" id="UP001358586">
    <property type="component" value="Chromosome 7"/>
</dbReference>
<dbReference type="PANTHER" id="PTHR11439:SF455">
    <property type="entry name" value="RLK (RECEPTOR-LIKE PROTEIN KINASE) 8, PUTATIVE-RELATED"/>
    <property type="match status" value="1"/>
</dbReference>
<reference evidence="1 2" key="1">
    <citation type="submission" date="2023-03" db="EMBL/GenBank/DDBJ databases">
        <title>WGS of Gossypium arboreum.</title>
        <authorList>
            <person name="Yu D."/>
        </authorList>
    </citation>
    <scope>NUCLEOTIDE SEQUENCE [LARGE SCALE GENOMIC DNA]</scope>
    <source>
        <tissue evidence="1">Leaf</tissue>
    </source>
</reference>
<comment type="caution">
    <text evidence="1">The sequence shown here is derived from an EMBL/GenBank/DDBJ whole genome shotgun (WGS) entry which is preliminary data.</text>
</comment>
<protein>
    <recommendedName>
        <fullName evidence="3">Retrovirus-related Pol polyprotein from transposon TNT 1-94</fullName>
    </recommendedName>
</protein>
<evidence type="ECO:0008006" key="3">
    <source>
        <dbReference type="Google" id="ProtNLM"/>
    </source>
</evidence>
<name>A0ABR0PD84_GOSAR</name>
<dbReference type="SUPFAM" id="SSF56672">
    <property type="entry name" value="DNA/RNA polymerases"/>
    <property type="match status" value="1"/>
</dbReference>
<evidence type="ECO:0000313" key="1">
    <source>
        <dbReference type="EMBL" id="KAK5819143.1"/>
    </source>
</evidence>
<sequence length="130" mass="14778">MGRLTFFLGIEVKYTSQGLLLTQRKAVKRVLRYLSGTIEHGLLLSHRPFQFVCYSDEDWASSVEDRRSTTGYVIYLGVNPIAWCSKKQAVVSRSSTEAEYRSLANCISELLWVKQLLEEIGMVLQQATVV</sequence>